<organism evidence="2 3">
    <name type="scientific">Powellomyces hirtus</name>
    <dbReference type="NCBI Taxonomy" id="109895"/>
    <lineage>
        <taxon>Eukaryota</taxon>
        <taxon>Fungi</taxon>
        <taxon>Fungi incertae sedis</taxon>
        <taxon>Chytridiomycota</taxon>
        <taxon>Chytridiomycota incertae sedis</taxon>
        <taxon>Chytridiomycetes</taxon>
        <taxon>Spizellomycetales</taxon>
        <taxon>Powellomycetaceae</taxon>
        <taxon>Powellomyces</taxon>
    </lineage>
</organism>
<dbReference type="CDD" id="cd00024">
    <property type="entry name" value="CD_CSD"/>
    <property type="match status" value="1"/>
</dbReference>
<dbReference type="InterPro" id="IPR000953">
    <property type="entry name" value="Chromo/chromo_shadow_dom"/>
</dbReference>
<dbReference type="InterPro" id="IPR013103">
    <property type="entry name" value="RVT_2"/>
</dbReference>
<feature type="domain" description="Chromo" evidence="1">
    <location>
        <begin position="23"/>
        <end position="72"/>
    </location>
</feature>
<dbReference type="STRING" id="109895.A0A507DTH4"/>
<reference evidence="2 3" key="1">
    <citation type="journal article" date="2019" name="Sci. Rep.">
        <title>Comparative genomics of chytrid fungi reveal insights into the obligate biotrophic and pathogenic lifestyle of Synchytrium endobioticum.</title>
        <authorList>
            <person name="van de Vossenberg B.T.L.H."/>
            <person name="Warris S."/>
            <person name="Nguyen H.D.T."/>
            <person name="van Gent-Pelzer M.P.E."/>
            <person name="Joly D.L."/>
            <person name="van de Geest H.C."/>
            <person name="Bonants P.J.M."/>
            <person name="Smith D.S."/>
            <person name="Levesque C.A."/>
            <person name="van der Lee T.A.J."/>
        </authorList>
    </citation>
    <scope>NUCLEOTIDE SEQUENCE [LARGE SCALE GENOMIC DNA]</scope>
    <source>
        <strain evidence="2 3">CBS 809.83</strain>
    </source>
</reference>
<dbReference type="GO" id="GO:0003887">
    <property type="term" value="F:DNA-directed DNA polymerase activity"/>
    <property type="evidence" value="ECO:0007669"/>
    <property type="project" value="UniProtKB-KW"/>
</dbReference>
<evidence type="ECO:0000313" key="3">
    <source>
        <dbReference type="Proteomes" id="UP000318582"/>
    </source>
</evidence>
<dbReference type="CDD" id="cd09272">
    <property type="entry name" value="RNase_HI_RT_Ty1"/>
    <property type="match status" value="1"/>
</dbReference>
<name>A0A507DTH4_9FUNG</name>
<gene>
    <name evidence="2" type="ORF">PhCBS80983_g05981</name>
</gene>
<dbReference type="SUPFAM" id="SSF56672">
    <property type="entry name" value="DNA/RNA polymerases"/>
    <property type="match status" value="1"/>
</dbReference>
<dbReference type="AlphaFoldDB" id="A0A507DTH4"/>
<proteinExistence type="predicted"/>
<dbReference type="InterPro" id="IPR023780">
    <property type="entry name" value="Chromo_domain"/>
</dbReference>
<comment type="caution">
    <text evidence="2">The sequence shown here is derived from an EMBL/GenBank/DDBJ whole genome shotgun (WGS) entry which is preliminary data.</text>
</comment>
<keyword evidence="3" id="KW-1185">Reference proteome</keyword>
<keyword evidence="2" id="KW-0239">DNA-directed DNA polymerase</keyword>
<sequence>MSQHDKASALKGGKRHIISKKLYEVKEILNSCDGPEGTKFLCKWKGFKDCDNTWEIIKNVNHLMIFANYINKPMMIAWTEAIHAKLKSRYNNETWEVINPNTLPHNQRPICTKWVFEIKQDLHGISQQYEFRLPLKGFKQRYGINYNKTYTPVAKIATQRVLLALAASLCLKCHQMDVVTAFLNGIVTETILIYAPEGSGILPGTILQLRNCLKQAPCEWYSLLHKELTSLGFERLANDNAIYIRTLPERESLQYISVYVDDLLIFAKTESEISSIKASLHNEFNMTDLGEVNHYLRMRVRRDYTRRVIYLDQESYVNDILKRFDNQSCISQAMNPVHHARTKHIDIRHHFIRIQVDKEIHLEYLPTAGMVADSLTKPLPAPAFKYHCDNMCIKHYNNIVTPMTQVPMTELLNE</sequence>
<dbReference type="InterPro" id="IPR016197">
    <property type="entry name" value="Chromo-like_dom_sf"/>
</dbReference>
<dbReference type="InterPro" id="IPR043502">
    <property type="entry name" value="DNA/RNA_pol_sf"/>
</dbReference>
<dbReference type="SUPFAM" id="SSF54160">
    <property type="entry name" value="Chromo domain-like"/>
    <property type="match status" value="1"/>
</dbReference>
<protein>
    <submittedName>
        <fullName evidence="2">DNA-directed DNA polymerase</fullName>
    </submittedName>
</protein>
<dbReference type="EMBL" id="QEAQ01000163">
    <property type="protein sequence ID" value="TPX54248.1"/>
    <property type="molecule type" value="Genomic_DNA"/>
</dbReference>
<dbReference type="Pfam" id="PF07727">
    <property type="entry name" value="RVT_2"/>
    <property type="match status" value="1"/>
</dbReference>
<keyword evidence="2" id="KW-0808">Transferase</keyword>
<dbReference type="SMART" id="SM00298">
    <property type="entry name" value="CHROMO"/>
    <property type="match status" value="1"/>
</dbReference>
<evidence type="ECO:0000259" key="1">
    <source>
        <dbReference type="PROSITE" id="PS50013"/>
    </source>
</evidence>
<dbReference type="Pfam" id="PF00385">
    <property type="entry name" value="Chromo"/>
    <property type="match status" value="1"/>
</dbReference>
<evidence type="ECO:0000313" key="2">
    <source>
        <dbReference type="EMBL" id="TPX54248.1"/>
    </source>
</evidence>
<dbReference type="Proteomes" id="UP000318582">
    <property type="component" value="Unassembled WGS sequence"/>
</dbReference>
<accession>A0A507DTH4</accession>
<dbReference type="PROSITE" id="PS50013">
    <property type="entry name" value="CHROMO_2"/>
    <property type="match status" value="1"/>
</dbReference>
<dbReference type="Gene3D" id="2.40.50.40">
    <property type="match status" value="1"/>
</dbReference>
<keyword evidence="2" id="KW-0548">Nucleotidyltransferase</keyword>